<accession>A0A3R9M9D1</accession>
<evidence type="ECO:0000313" key="1">
    <source>
        <dbReference type="EMBL" id="RSK33827.1"/>
    </source>
</evidence>
<proteinExistence type="predicted"/>
<organism evidence="1 2">
    <name type="scientific">Hymenobacter metallilatus</name>
    <dbReference type="NCBI Taxonomy" id="2493666"/>
    <lineage>
        <taxon>Bacteria</taxon>
        <taxon>Pseudomonadati</taxon>
        <taxon>Bacteroidota</taxon>
        <taxon>Cytophagia</taxon>
        <taxon>Cytophagales</taxon>
        <taxon>Hymenobacteraceae</taxon>
        <taxon>Hymenobacter</taxon>
    </lineage>
</organism>
<name>A0A3R9M9D1_9BACT</name>
<dbReference type="EMBL" id="RWIS01000005">
    <property type="protein sequence ID" value="RSK33827.1"/>
    <property type="molecule type" value="Genomic_DNA"/>
</dbReference>
<sequence>MILSCRLLVFGCQLLVVGCQLNVIPNLREISRAEVVVVILTSAGEMLRRGLCVLVTSVQRYKQRGFSQARNDVQLATNNH</sequence>
<evidence type="ECO:0000313" key="2">
    <source>
        <dbReference type="Proteomes" id="UP000280066"/>
    </source>
</evidence>
<dbReference type="PROSITE" id="PS51257">
    <property type="entry name" value="PROKAR_LIPOPROTEIN"/>
    <property type="match status" value="1"/>
</dbReference>
<gene>
    <name evidence="1" type="ORF">EI290_08945</name>
</gene>
<reference evidence="1 2" key="1">
    <citation type="submission" date="2018-12" db="EMBL/GenBank/DDBJ databases">
        <authorList>
            <person name="Feng G."/>
            <person name="Zhu H."/>
        </authorList>
    </citation>
    <scope>NUCLEOTIDE SEQUENCE [LARGE SCALE GENOMIC DNA]</scope>
    <source>
        <strain evidence="1 2">9PBR-2</strain>
    </source>
</reference>
<protein>
    <submittedName>
        <fullName evidence="1">Uncharacterized protein</fullName>
    </submittedName>
</protein>
<dbReference type="Proteomes" id="UP000280066">
    <property type="component" value="Unassembled WGS sequence"/>
</dbReference>
<keyword evidence="2" id="KW-1185">Reference proteome</keyword>
<comment type="caution">
    <text evidence="1">The sequence shown here is derived from an EMBL/GenBank/DDBJ whole genome shotgun (WGS) entry which is preliminary data.</text>
</comment>
<dbReference type="AlphaFoldDB" id="A0A3R9M9D1"/>